<organism evidence="1">
    <name type="scientific">marine sediment metagenome</name>
    <dbReference type="NCBI Taxonomy" id="412755"/>
    <lineage>
        <taxon>unclassified sequences</taxon>
        <taxon>metagenomes</taxon>
        <taxon>ecological metagenomes</taxon>
    </lineage>
</organism>
<dbReference type="EMBL" id="LAZR01027810">
    <property type="protein sequence ID" value="KKL64549.1"/>
    <property type="molecule type" value="Genomic_DNA"/>
</dbReference>
<comment type="caution">
    <text evidence="1">The sequence shown here is derived from an EMBL/GenBank/DDBJ whole genome shotgun (WGS) entry which is preliminary data.</text>
</comment>
<gene>
    <name evidence="1" type="ORF">LCGC14_2163890</name>
</gene>
<dbReference type="AlphaFoldDB" id="A0A0F9DS13"/>
<protein>
    <submittedName>
        <fullName evidence="1">Uncharacterized protein</fullName>
    </submittedName>
</protein>
<name>A0A0F9DS13_9ZZZZ</name>
<reference evidence="1" key="1">
    <citation type="journal article" date="2015" name="Nature">
        <title>Complex archaea that bridge the gap between prokaryotes and eukaryotes.</title>
        <authorList>
            <person name="Spang A."/>
            <person name="Saw J.H."/>
            <person name="Jorgensen S.L."/>
            <person name="Zaremba-Niedzwiedzka K."/>
            <person name="Martijn J."/>
            <person name="Lind A.E."/>
            <person name="van Eijk R."/>
            <person name="Schleper C."/>
            <person name="Guy L."/>
            <person name="Ettema T.J."/>
        </authorList>
    </citation>
    <scope>NUCLEOTIDE SEQUENCE</scope>
</reference>
<proteinExistence type="predicted"/>
<sequence length="88" mass="10062">MSKDTGPCVGCRQDFYNGNNDLGISQCWTLDKARLVKRWRLGWWVVPTVAGAFVEVQTYNCHHEPGRYAFEKELPVHAVQPVRLTEGK</sequence>
<evidence type="ECO:0000313" key="1">
    <source>
        <dbReference type="EMBL" id="KKL64549.1"/>
    </source>
</evidence>
<accession>A0A0F9DS13</accession>